<dbReference type="InterPro" id="IPR018846">
    <property type="entry name" value="Beta-prop_RSE1/DDB1/CPSF1_1st"/>
</dbReference>
<evidence type="ECO:0000313" key="5">
    <source>
        <dbReference type="Proteomes" id="UP000053958"/>
    </source>
</evidence>
<evidence type="ECO:0000259" key="2">
    <source>
        <dbReference type="Pfam" id="PF10433"/>
    </source>
</evidence>
<evidence type="ECO:0000256" key="1">
    <source>
        <dbReference type="ARBA" id="ARBA00022664"/>
    </source>
</evidence>
<dbReference type="GeneID" id="25318813"/>
<dbReference type="RefSeq" id="XP_013326116.1">
    <property type="nucleotide sequence ID" value="XM_013470662.1"/>
</dbReference>
<dbReference type="SUPFAM" id="SSF50998">
    <property type="entry name" value="Quinoprotein alcohol dehydrogenase-like"/>
    <property type="match status" value="1"/>
</dbReference>
<feature type="domain" description="RSE1/DDB1/CPSF1 second beta-propeller" evidence="3">
    <location>
        <begin position="523"/>
        <end position="769"/>
    </location>
</feature>
<evidence type="ECO:0000313" key="4">
    <source>
        <dbReference type="EMBL" id="KKA19504.1"/>
    </source>
</evidence>
<dbReference type="Pfam" id="PF23726">
    <property type="entry name" value="Beta-prop_RSE1_2nd"/>
    <property type="match status" value="1"/>
</dbReference>
<organism evidence="4 5">
    <name type="scientific">Rasamsonia emersonii (strain ATCC 16479 / CBS 393.64 / IMI 116815)</name>
    <dbReference type="NCBI Taxonomy" id="1408163"/>
    <lineage>
        <taxon>Eukaryota</taxon>
        <taxon>Fungi</taxon>
        <taxon>Dikarya</taxon>
        <taxon>Ascomycota</taxon>
        <taxon>Pezizomycotina</taxon>
        <taxon>Eurotiomycetes</taxon>
        <taxon>Eurotiomycetidae</taxon>
        <taxon>Eurotiales</taxon>
        <taxon>Trichocomaceae</taxon>
        <taxon>Rasamsonia</taxon>
    </lineage>
</organism>
<keyword evidence="1" id="KW-0507">mRNA processing</keyword>
<dbReference type="PANTHER" id="PTHR10644">
    <property type="entry name" value="DNA REPAIR/RNA PROCESSING CPSF FAMILY"/>
    <property type="match status" value="1"/>
</dbReference>
<gene>
    <name evidence="4" type="ORF">T310_6511</name>
</gene>
<dbReference type="Proteomes" id="UP000053958">
    <property type="component" value="Unassembled WGS sequence"/>
</dbReference>
<dbReference type="OrthoDB" id="20774at2759"/>
<feature type="domain" description="RSE1/DDB1/CPSF1 first beta-propeller" evidence="2">
    <location>
        <begin position="57"/>
        <end position="455"/>
    </location>
</feature>
<protein>
    <submittedName>
        <fullName evidence="4">Uncharacterized protein</fullName>
    </submittedName>
</protein>
<dbReference type="STRING" id="1408163.A0A0F4YMP3"/>
<dbReference type="GO" id="GO:0006397">
    <property type="term" value="P:mRNA processing"/>
    <property type="evidence" value="ECO:0007669"/>
    <property type="project" value="UniProtKB-KW"/>
</dbReference>
<accession>A0A0F4YMP3</accession>
<sequence length="1317" mass="146209">MALQAAQLENEVWTARHVGISGLLERNRERCNDLPSKADPSKPKVGLLSQTIIPSPAIQLILPARLRSKRQNDVVFIGERSIQLREIVMGTYLEDVTIKSDFDANIVAAKAIRACPELPWDVQMKLGAHSRSPDHSSEAEDSLPSQLLVLTLDSKELVFLYYRNEPSPKDGHFVHFRRPLPSDVSILERFGRHLAVDPRSRAIAVAAPADFFGIFTMKSPQELQSQMAEGKLNPIAEERFFRVDGDILFMDFLFPEADDGDRIILLLLVAKDQHTFAVCYDWDSSETLRQARPRVTTRKLPAECRLPNILVPLTKATSFMLITSTSMVVYRNALDARMKGPSSRYPIQSPERDSRLSPLWTRWARPYRNWVYNQQHDDIYLCREDGWLFYLEIGNKGEIEHQSHLGQLGCDVDAAFDIIDFDFEGGDLLLAAGNMGDGGLFIQRAREHPKCVQKFLNWSPVLDAVVVPPPSQSGSQTGEVTRNDTSSSDRLYVCSASTTGRGALVELRYGVEARIGLIIPLEDLSSTRYIWTMPDYVDGGTYLLTSDPVSSTLLYLPRDTGEEIYAMDDSDSALDFSSQTLAAGYTTTGIVIQVTNSSIHLSAPREPNLNFIFNYETDQTVVASAIHHKHALVVTATRSPQAMQVHVGRILSTNNTLQIEPVGQPVDTSHEPVSVLIEDIESDVYVFIGTSDGHLLSYRVEQEDLSQLGDYAINLSGDDVSRAIESIARVIAAGDSGQKSSTLFCGLRSGVLVPFSIKTGEAENEAPIELRQGMPRRLGQTTVRLGTNTTRQDFALVTCGNGFWHLSHINSRDSLDYALQQIWITDQNNVAILRSKSVDVFTLIDAQPNPSPDGLAGSLVCISEGQLLISTLDRLPRTVPRRIELPGSANRVTYSRHLRSLVVAYTTVELDNRADAEPIKRYLRPHIEFINLDDSHSGVGSSQTAAGSKHISKPWRPCGAAGERITCILDWTPKRDGVEYHFIVIGTARKNQEDNGRVIFLQAQRSAANPEQIECSVKHIHRFEGPVRSLAAYGNSTLMVGTGYDVVPLEPKFSERRWARAARFRLTSPAVSITVRQPYIYVSTARESLVVLQVVNDKLELYAHDGVKREGLSHYYIGGDAKLTLATSRGGTVSALSEIGVTENDKMMSPAVAEAHLPLSVIRLGPCSAPSPLPSSTAVYGTTMDGTVYRIMTLEEREWRLLRFIQNLCSKDATLSPFLAARKKRWIWADIEPTSSNKPSHMHVNGDILARLLQYGSDHLRHMLTSDTRSPSSDAATLPPKSYMELFLELAGDLLGETSDPVSQVMDWLGKLLQFGF</sequence>
<dbReference type="Gene3D" id="2.130.10.10">
    <property type="entry name" value="YVTN repeat-like/Quinoprotein amine dehydrogenase"/>
    <property type="match status" value="2"/>
</dbReference>
<proteinExistence type="predicted"/>
<keyword evidence="5" id="KW-1185">Reference proteome</keyword>
<comment type="caution">
    <text evidence="4">The sequence shown here is derived from an EMBL/GenBank/DDBJ whole genome shotgun (WGS) entry which is preliminary data.</text>
</comment>
<dbReference type="Pfam" id="PF10433">
    <property type="entry name" value="Beta-prop_RSE1_1st"/>
    <property type="match status" value="1"/>
</dbReference>
<dbReference type="InterPro" id="IPR015943">
    <property type="entry name" value="WD40/YVTN_repeat-like_dom_sf"/>
</dbReference>
<dbReference type="InterPro" id="IPR050358">
    <property type="entry name" value="RSE1/DDB1/CFT1"/>
</dbReference>
<reference evidence="4 5" key="1">
    <citation type="submission" date="2015-04" db="EMBL/GenBank/DDBJ databases">
        <authorList>
            <person name="Heijne W.H."/>
            <person name="Fedorova N.D."/>
            <person name="Nierman W.C."/>
            <person name="Vollebregt A.W."/>
            <person name="Zhao Z."/>
            <person name="Wu L."/>
            <person name="Kumar M."/>
            <person name="Stam H."/>
            <person name="van den Berg M.A."/>
            <person name="Pel H.J."/>
        </authorList>
    </citation>
    <scope>NUCLEOTIDE SEQUENCE [LARGE SCALE GENOMIC DNA]</scope>
    <source>
        <strain evidence="4 5">CBS 393.64</strain>
    </source>
</reference>
<dbReference type="InterPro" id="IPR058543">
    <property type="entry name" value="Beta-prop_RSE1/DDB1/CPSF1_2nd"/>
</dbReference>
<dbReference type="InterPro" id="IPR011047">
    <property type="entry name" value="Quinoprotein_ADH-like_sf"/>
</dbReference>
<dbReference type="EMBL" id="LASV01000342">
    <property type="protein sequence ID" value="KKA19504.1"/>
    <property type="molecule type" value="Genomic_DNA"/>
</dbReference>
<evidence type="ECO:0000259" key="3">
    <source>
        <dbReference type="Pfam" id="PF23726"/>
    </source>
</evidence>
<name>A0A0F4YMP3_RASE3</name>